<proteinExistence type="predicted"/>
<evidence type="ECO:0000313" key="1">
    <source>
        <dbReference type="EMBL" id="JAH60538.1"/>
    </source>
</evidence>
<accession>A0A0E9U6E0</accession>
<reference evidence="1" key="1">
    <citation type="submission" date="2014-11" db="EMBL/GenBank/DDBJ databases">
        <authorList>
            <person name="Amaro Gonzalez C."/>
        </authorList>
    </citation>
    <scope>NUCLEOTIDE SEQUENCE</scope>
</reference>
<organism evidence="1">
    <name type="scientific">Anguilla anguilla</name>
    <name type="common">European freshwater eel</name>
    <name type="synonym">Muraena anguilla</name>
    <dbReference type="NCBI Taxonomy" id="7936"/>
    <lineage>
        <taxon>Eukaryota</taxon>
        <taxon>Metazoa</taxon>
        <taxon>Chordata</taxon>
        <taxon>Craniata</taxon>
        <taxon>Vertebrata</taxon>
        <taxon>Euteleostomi</taxon>
        <taxon>Actinopterygii</taxon>
        <taxon>Neopterygii</taxon>
        <taxon>Teleostei</taxon>
        <taxon>Anguilliformes</taxon>
        <taxon>Anguillidae</taxon>
        <taxon>Anguilla</taxon>
    </lineage>
</organism>
<sequence>MGLGEGNQDAFPRITSIHIQINNGEGHSDIPMGAGKFPEKTKVILPSYNKNS</sequence>
<dbReference type="AlphaFoldDB" id="A0A0E9U6E0"/>
<name>A0A0E9U6E0_ANGAN</name>
<protein>
    <submittedName>
        <fullName evidence="1">Uncharacterized protein</fullName>
    </submittedName>
</protein>
<dbReference type="EMBL" id="GBXM01048039">
    <property type="protein sequence ID" value="JAH60538.1"/>
    <property type="molecule type" value="Transcribed_RNA"/>
</dbReference>
<reference evidence="1" key="2">
    <citation type="journal article" date="2015" name="Fish Shellfish Immunol.">
        <title>Early steps in the European eel (Anguilla anguilla)-Vibrio vulnificus interaction in the gills: Role of the RtxA13 toxin.</title>
        <authorList>
            <person name="Callol A."/>
            <person name="Pajuelo D."/>
            <person name="Ebbesson L."/>
            <person name="Teles M."/>
            <person name="MacKenzie S."/>
            <person name="Amaro C."/>
        </authorList>
    </citation>
    <scope>NUCLEOTIDE SEQUENCE</scope>
</reference>